<dbReference type="GO" id="GO:0008289">
    <property type="term" value="F:lipid binding"/>
    <property type="evidence" value="ECO:0007669"/>
    <property type="project" value="InterPro"/>
</dbReference>
<dbReference type="SUPFAM" id="SSF54427">
    <property type="entry name" value="NTF2-like"/>
    <property type="match status" value="1"/>
</dbReference>
<evidence type="ECO:0008006" key="8">
    <source>
        <dbReference type="Google" id="ProtNLM"/>
    </source>
</evidence>
<dbReference type="SMART" id="SM01100">
    <property type="entry name" value="CRAL_TRIO_N"/>
    <property type="match status" value="1"/>
</dbReference>
<accession>A0A6D2K9I9</accession>
<dbReference type="GO" id="GO:0016020">
    <property type="term" value="C:membrane"/>
    <property type="evidence" value="ECO:0007669"/>
    <property type="project" value="UniProtKB-SubCell"/>
</dbReference>
<dbReference type="CDD" id="cd00170">
    <property type="entry name" value="SEC14"/>
    <property type="match status" value="1"/>
</dbReference>
<dbReference type="AlphaFoldDB" id="A0A6D2K9I9"/>
<keyword evidence="3" id="KW-0472">Membrane</keyword>
<evidence type="ECO:0000313" key="6">
    <source>
        <dbReference type="EMBL" id="CAA7048461.1"/>
    </source>
</evidence>
<evidence type="ECO:0000256" key="3">
    <source>
        <dbReference type="ARBA" id="ARBA00023136"/>
    </source>
</evidence>
<sequence>MMEEFSMTDLGNMRYFLGVEVKQDEQGIFIHQKKYAMEILKSFGMQDCNSVKNPTVPGCKLTKEGAGSAVDSTTFKKIVGSLSYLTPTRPDLIYSVNLESRYMESPNEQHMLAAKIIMRYIQGTTSHGIQYLRQYGEEELVGYVDSDYAGDEDDRKSTSGYTFMYGNGAVSWSSTYQIGYHQEGVTVLFCDNSSTIKLSKNPVLHGRSKHIHVRYHFLRELVNEEVIRLEYCHTQEQLSDIMTKPVKLEVFEKLRSEMGVGVDKFVEYYFELLQIKDRVYLLHRLYEENSLITRPGTDGMESFTIKDYDNRLNMLSYGGFESAVILNIDPGKSIHGKREVTVHGSFTSKDKDRSKRQFTQIFFLSPEDNEYKVVSDKFYFDDRIKNIHSANSEKIMSIDLTPYLNDVSSADRGRSTKAMDYLKQLREKSFHDFLLNLTSQISKKVNAETLKVAGDMLKESLDTKDSAGEVHRWLVIDGIHKDQIKEQLVVNLGSSMVEVRQMSAQIIVKIATIEIPKKQQWCGDSGIFESMKSQSNARLKQSIVVETLGYVCEQISHHDLEQKEVSDFLRELLDIIDREDGNTELRLAATKALDSVLLYQKSFEDVDIAKWVLDILFKKTNSKEADIKNSVIKCLGSIASKNYQYLVEQKFMDKFMDRLVAVTSDLDGRDGESAAVHAIKVWCSICEGKIAQQCVKVGDTNGSIEKALHDLVPKLLASLTMQDKKPDIFEAGRTCLGLVARTLGDDIVPHVSAFFEENVMTTDCDGKKAAIYAFGSIFEGPTADKLSEIVAADLKIILAATKDENKHVRDATVWTLKRLLKFFHSQNNQFSSISPEDMLQIGRAILNATVDEPNVPDKICRALSPFLEAIVTNTFHQEEHLSVLPEKEHLSVLQEKEQLSVLQKRALRELTHQLRTFLQASPECEKTIWGIPLLEQEGSEIVLMKFLRAKNFKVQETLNMLKETMEWRKTSDIDTKVHSSLDHLNSKFMHGVDVSGHPVLYEKVFCDFSIDILSDETALGNFVTNFVTSRTMVMEKTIREQYSLSGVVSPILHVIDLHNHLGLSGTQRDTISRLTKPGLKLLQNHYSDFAFKQIFINTTMKEYIYFKLMSLRLASSSMSREIVLARKSKSFKTLTKYIKPNQIPTQFGGLSNKPEDFSVNDISSSISINPGRRKTLEIECPVVCEINLTFRSVGSCLTYTSAFFPGTFSTTEEGKSTFTQASDENVFTEIPVERKTVDSSTLFSCTFTAHSR</sequence>
<dbReference type="Pfam" id="PF02136">
    <property type="entry name" value="NTF2"/>
    <property type="match status" value="1"/>
</dbReference>
<evidence type="ECO:0000256" key="2">
    <source>
        <dbReference type="ARBA" id="ARBA00022448"/>
    </source>
</evidence>
<dbReference type="OrthoDB" id="413760at2759"/>
<dbReference type="EMBL" id="CACVBM020001385">
    <property type="protein sequence ID" value="CAA7048461.1"/>
    <property type="molecule type" value="Genomic_DNA"/>
</dbReference>
<dbReference type="PANTHER" id="PTHR45932:SF17">
    <property type="entry name" value="CELLULAR RETINALDEHYDE-BINDING_TRIPLE FUNCTION DOMAIN-CONTAINING PROTEIN"/>
    <property type="match status" value="1"/>
</dbReference>
<dbReference type="SUPFAM" id="SSF48371">
    <property type="entry name" value="ARM repeat"/>
    <property type="match status" value="1"/>
</dbReference>
<feature type="domain" description="CRAL-TRIO" evidence="5">
    <location>
        <begin position="989"/>
        <end position="1155"/>
    </location>
</feature>
<dbReference type="Pfam" id="PF00650">
    <property type="entry name" value="CRAL_TRIO"/>
    <property type="match status" value="1"/>
</dbReference>
<feature type="domain" description="NTF2" evidence="4">
    <location>
        <begin position="261"/>
        <end position="380"/>
    </location>
</feature>
<keyword evidence="2" id="KW-0813">Transport</keyword>
<dbReference type="InterPro" id="IPR002075">
    <property type="entry name" value="NTF2_dom"/>
</dbReference>
<evidence type="ECO:0000259" key="5">
    <source>
        <dbReference type="PROSITE" id="PS50191"/>
    </source>
</evidence>
<dbReference type="Pfam" id="PF13513">
    <property type="entry name" value="HEAT_EZ"/>
    <property type="match status" value="1"/>
</dbReference>
<dbReference type="InterPro" id="IPR036273">
    <property type="entry name" value="CRAL/TRIO_N_dom_sf"/>
</dbReference>
<dbReference type="InterPro" id="IPR001251">
    <property type="entry name" value="CRAL-TRIO_dom"/>
</dbReference>
<dbReference type="CDD" id="cd09272">
    <property type="entry name" value="RNase_HI_RT_Ty1"/>
    <property type="match status" value="1"/>
</dbReference>
<dbReference type="InterPro" id="IPR016024">
    <property type="entry name" value="ARM-type_fold"/>
</dbReference>
<evidence type="ECO:0000256" key="1">
    <source>
        <dbReference type="ARBA" id="ARBA00004370"/>
    </source>
</evidence>
<dbReference type="SUPFAM" id="SSF56672">
    <property type="entry name" value="DNA/RNA polymerases"/>
    <property type="match status" value="1"/>
</dbReference>
<proteinExistence type="predicted"/>
<dbReference type="PROSITE" id="PS50177">
    <property type="entry name" value="NTF2_DOMAIN"/>
    <property type="match status" value="1"/>
</dbReference>
<dbReference type="PROSITE" id="PS50191">
    <property type="entry name" value="CRAL_TRIO"/>
    <property type="match status" value="1"/>
</dbReference>
<dbReference type="SUPFAM" id="SSF46938">
    <property type="entry name" value="CRAL/TRIO N-terminal domain"/>
    <property type="match status" value="1"/>
</dbReference>
<name>A0A6D2K9I9_9BRAS</name>
<dbReference type="Proteomes" id="UP000467841">
    <property type="component" value="Unassembled WGS sequence"/>
</dbReference>
<dbReference type="InterPro" id="IPR011074">
    <property type="entry name" value="CRAL/TRIO_N_dom"/>
</dbReference>
<dbReference type="Gene3D" id="1.25.10.10">
    <property type="entry name" value="Leucine-rich Repeat Variant"/>
    <property type="match status" value="1"/>
</dbReference>
<comment type="caution">
    <text evidence="6">The sequence shown here is derived from an EMBL/GenBank/DDBJ whole genome shotgun (WGS) entry which is preliminary data.</text>
</comment>
<reference evidence="6" key="1">
    <citation type="submission" date="2020-01" db="EMBL/GenBank/DDBJ databases">
        <authorList>
            <person name="Mishra B."/>
        </authorList>
    </citation>
    <scope>NUCLEOTIDE SEQUENCE [LARGE SCALE GENOMIC DNA]</scope>
</reference>
<protein>
    <recommendedName>
        <fullName evidence="8">Reverse transcriptase Ty1/copia-type domain-containing protein</fullName>
    </recommendedName>
</protein>
<dbReference type="InterPro" id="IPR043502">
    <property type="entry name" value="DNA/RNA_pol_sf"/>
</dbReference>
<dbReference type="Pfam" id="PF07727">
    <property type="entry name" value="RVT_2"/>
    <property type="match status" value="1"/>
</dbReference>
<dbReference type="SUPFAM" id="SSF52087">
    <property type="entry name" value="CRAL/TRIO domain"/>
    <property type="match status" value="1"/>
</dbReference>
<comment type="subcellular location">
    <subcellularLocation>
        <location evidence="1">Membrane</location>
    </subcellularLocation>
</comment>
<dbReference type="InterPro" id="IPR018222">
    <property type="entry name" value="Nuclear_transport_factor_2_euk"/>
</dbReference>
<gene>
    <name evidence="6" type="ORF">MERR_LOCUS35696</name>
</gene>
<evidence type="ECO:0000313" key="7">
    <source>
        <dbReference type="Proteomes" id="UP000467841"/>
    </source>
</evidence>
<dbReference type="Gene3D" id="3.40.525.10">
    <property type="entry name" value="CRAL-TRIO lipid binding domain"/>
    <property type="match status" value="1"/>
</dbReference>
<organism evidence="6 7">
    <name type="scientific">Microthlaspi erraticum</name>
    <dbReference type="NCBI Taxonomy" id="1685480"/>
    <lineage>
        <taxon>Eukaryota</taxon>
        <taxon>Viridiplantae</taxon>
        <taxon>Streptophyta</taxon>
        <taxon>Embryophyta</taxon>
        <taxon>Tracheophyta</taxon>
        <taxon>Spermatophyta</taxon>
        <taxon>Magnoliopsida</taxon>
        <taxon>eudicotyledons</taxon>
        <taxon>Gunneridae</taxon>
        <taxon>Pentapetalae</taxon>
        <taxon>rosids</taxon>
        <taxon>malvids</taxon>
        <taxon>Brassicales</taxon>
        <taxon>Brassicaceae</taxon>
        <taxon>Coluteocarpeae</taxon>
        <taxon>Microthlaspi</taxon>
    </lineage>
</organism>
<dbReference type="InterPro" id="IPR036865">
    <property type="entry name" value="CRAL-TRIO_dom_sf"/>
</dbReference>
<evidence type="ECO:0000259" key="4">
    <source>
        <dbReference type="PROSITE" id="PS50177"/>
    </source>
</evidence>
<dbReference type="PANTHER" id="PTHR45932">
    <property type="entry name" value="PATELLIN-1"/>
    <property type="match status" value="1"/>
</dbReference>
<dbReference type="InterPro" id="IPR044834">
    <property type="entry name" value="PATL"/>
</dbReference>
<dbReference type="Gene3D" id="3.10.450.50">
    <property type="match status" value="1"/>
</dbReference>
<dbReference type="InterPro" id="IPR013103">
    <property type="entry name" value="RVT_2"/>
</dbReference>
<dbReference type="InterPro" id="IPR011989">
    <property type="entry name" value="ARM-like"/>
</dbReference>
<keyword evidence="7" id="KW-1185">Reference proteome</keyword>
<dbReference type="InterPro" id="IPR032710">
    <property type="entry name" value="NTF2-like_dom_sf"/>
</dbReference>